<feature type="region of interest" description="Disordered" evidence="1">
    <location>
        <begin position="250"/>
        <end position="272"/>
    </location>
</feature>
<evidence type="ECO:0000313" key="4">
    <source>
        <dbReference type="Proteomes" id="UP000058925"/>
    </source>
</evidence>
<dbReference type="InterPro" id="IPR040865">
    <property type="entry name" value="PriX"/>
</dbReference>
<evidence type="ECO:0000259" key="2">
    <source>
        <dbReference type="Pfam" id="PF18689"/>
    </source>
</evidence>
<keyword evidence="4" id="KW-1185">Reference proteome</keyword>
<organism evidence="3 4">
    <name type="scientific">Candidatus Nitrosocosmicus oleophilus</name>
    <dbReference type="NCBI Taxonomy" id="1353260"/>
    <lineage>
        <taxon>Archaea</taxon>
        <taxon>Nitrososphaerota</taxon>
        <taxon>Nitrososphaeria</taxon>
        <taxon>Nitrososphaerales</taxon>
        <taxon>Nitrososphaeraceae</taxon>
        <taxon>Candidatus Nitrosocosmicus</taxon>
    </lineage>
</organism>
<sequence>MNIVGKDNIPNPPIDFILSHFDSSSGQFPCKMMTFRSNGQFTVNTKQEILKRCEQSDFKDCRINAYPETIVKEGMLIQAPNFVFVDLDLGNFDNDINKLNKVKNSTLRKMEQMHGSHPTLSWTGNGYHIYLPINVSVLDNEYVFSKDKFPKLFSLKGKYSQYFVSEAFMQYAEDFFTSGRADPNHRPKYKTCLIRIPDTFNSKCLNRGLSLEDSKVRILQKWDGKRIDGDAITHEFLIWLIRQEINLNNSSSNRSNPTKKNRTRYLGTGESHHQDKSSFRIEWIERLLQIPIDDQRKYCLWRIISPYLLNVKHISEAETAKTMEKWLYQCSHLKKLDFEPRIKIYGIIKGNKGFKPISYSKLKDENEELYLFLQKKNLENISK</sequence>
<dbReference type="Proteomes" id="UP000058925">
    <property type="component" value="Chromosome"/>
</dbReference>
<dbReference type="NCBIfam" id="NF033412">
    <property type="entry name" value="primase_PriX"/>
    <property type="match status" value="1"/>
</dbReference>
<dbReference type="EMBL" id="CP012850">
    <property type="protein sequence ID" value="ALI37673.1"/>
    <property type="molecule type" value="Genomic_DNA"/>
</dbReference>
<evidence type="ECO:0000313" key="3">
    <source>
        <dbReference type="EMBL" id="ALI37673.1"/>
    </source>
</evidence>
<reference evidence="4" key="1">
    <citation type="submission" date="2015-10" db="EMBL/GenBank/DDBJ databases">
        <title>Niche specialization of a soil ammonia-oxidizing archaeon, Candidatus Nitrosocosmicus oleophilus.</title>
        <authorList>
            <person name="Jung M.-Y."/>
            <person name="Rhee S.-K."/>
        </authorList>
    </citation>
    <scope>NUCLEOTIDE SEQUENCE [LARGE SCALE GENOMIC DNA]</scope>
    <source>
        <strain evidence="4">MY3</strain>
    </source>
</reference>
<accession>A0A654M4K3</accession>
<evidence type="ECO:0000256" key="1">
    <source>
        <dbReference type="SAM" id="MobiDB-lite"/>
    </source>
</evidence>
<protein>
    <recommendedName>
        <fullName evidence="2">Primase X domain-containing protein</fullName>
    </recommendedName>
</protein>
<dbReference type="Pfam" id="PF18689">
    <property type="entry name" value="PriX"/>
    <property type="match status" value="1"/>
</dbReference>
<name>A0A654M4K3_9ARCH</name>
<dbReference type="KEGG" id="taa:NMY3_03491"/>
<gene>
    <name evidence="3" type="ORF">NMY3_03491</name>
</gene>
<proteinExistence type="predicted"/>
<feature type="domain" description="Primase X" evidence="2">
    <location>
        <begin position="282"/>
        <end position="374"/>
    </location>
</feature>
<dbReference type="AlphaFoldDB" id="A0A654M4K3"/>